<name>A0ABV1M4A0_9NEIS</name>
<organism evidence="2 3">
    <name type="scientific">Vogesella oryzagri</name>
    <dbReference type="NCBI Taxonomy" id="3160864"/>
    <lineage>
        <taxon>Bacteria</taxon>
        <taxon>Pseudomonadati</taxon>
        <taxon>Pseudomonadota</taxon>
        <taxon>Betaproteobacteria</taxon>
        <taxon>Neisseriales</taxon>
        <taxon>Chromobacteriaceae</taxon>
        <taxon>Vogesella</taxon>
    </lineage>
</organism>
<protein>
    <submittedName>
        <fullName evidence="2">Uncharacterized protein</fullName>
    </submittedName>
</protein>
<feature type="transmembrane region" description="Helical" evidence="1">
    <location>
        <begin position="6"/>
        <end position="35"/>
    </location>
</feature>
<gene>
    <name evidence="2" type="ORF">ABNW52_10635</name>
</gene>
<proteinExistence type="predicted"/>
<evidence type="ECO:0000313" key="3">
    <source>
        <dbReference type="Proteomes" id="UP001433638"/>
    </source>
</evidence>
<evidence type="ECO:0000256" key="1">
    <source>
        <dbReference type="SAM" id="Phobius"/>
    </source>
</evidence>
<reference evidence="2" key="1">
    <citation type="submission" date="2024-06" db="EMBL/GenBank/DDBJ databases">
        <title>Genome sequence of Vogesella sp. MAHUQ-64.</title>
        <authorList>
            <person name="Huq M.A."/>
        </authorList>
    </citation>
    <scope>NUCLEOTIDE SEQUENCE</scope>
    <source>
        <strain evidence="2">MAHUQ-64</strain>
    </source>
</reference>
<evidence type="ECO:0000313" key="2">
    <source>
        <dbReference type="EMBL" id="MEQ6291064.1"/>
    </source>
</evidence>
<dbReference type="EMBL" id="JBEFLD010000005">
    <property type="protein sequence ID" value="MEQ6291064.1"/>
    <property type="molecule type" value="Genomic_DNA"/>
</dbReference>
<dbReference type="RefSeq" id="WP_349587359.1">
    <property type="nucleotide sequence ID" value="NZ_JBEFLD010000005.1"/>
</dbReference>
<keyword evidence="1" id="KW-0472">Membrane</keyword>
<accession>A0ABV1M4A0</accession>
<dbReference type="Proteomes" id="UP001433638">
    <property type="component" value="Unassembled WGS sequence"/>
</dbReference>
<keyword evidence="1" id="KW-0812">Transmembrane</keyword>
<sequence length="126" mass="14374">MPNSQFFFTGASVLSLIFALDGAWPMLAFSLLVMFTGIWRADREQISELAPSTLAMFISRQELPLLPLERFHGQELLHYEAGYPVYRVLRAGDLEWELAGRDGEVPCERDMIRVVPGLLYRRSSSH</sequence>
<keyword evidence="1" id="KW-1133">Transmembrane helix</keyword>
<comment type="caution">
    <text evidence="2">The sequence shown here is derived from an EMBL/GenBank/DDBJ whole genome shotgun (WGS) entry which is preliminary data.</text>
</comment>
<keyword evidence="3" id="KW-1185">Reference proteome</keyword>